<dbReference type="Gene3D" id="3.30.230.10">
    <property type="match status" value="1"/>
</dbReference>
<gene>
    <name evidence="1" type="ORF">E6H01_06405</name>
</gene>
<evidence type="ECO:0000313" key="2">
    <source>
        <dbReference type="Proteomes" id="UP000319353"/>
    </source>
</evidence>
<organism evidence="1 2">
    <name type="scientific">Candidatus Segetimicrobium genomatis</name>
    <dbReference type="NCBI Taxonomy" id="2569760"/>
    <lineage>
        <taxon>Bacteria</taxon>
        <taxon>Bacillati</taxon>
        <taxon>Candidatus Sysuimicrobiota</taxon>
        <taxon>Candidatus Sysuimicrobiia</taxon>
        <taxon>Candidatus Sysuimicrobiales</taxon>
        <taxon>Candidatus Segetimicrobiaceae</taxon>
        <taxon>Candidatus Segetimicrobium</taxon>
    </lineage>
</organism>
<evidence type="ECO:0000313" key="1">
    <source>
        <dbReference type="EMBL" id="TMJ02664.1"/>
    </source>
</evidence>
<sequence>MLAKVRSAAVQGLDAYPIDVEVDVGGGLPAFAIVGLPDTAVQEAKERVRAAIRNSNYEVPARKITVNLAPADVRKEGPAFDLPMAVGILAATEQIRAHLDGTVLLGELSLDGGVRPVA</sequence>
<dbReference type="EMBL" id="VBAL01000075">
    <property type="protein sequence ID" value="TMJ02664.1"/>
    <property type="molecule type" value="Genomic_DNA"/>
</dbReference>
<dbReference type="InterPro" id="IPR020568">
    <property type="entry name" value="Ribosomal_Su5_D2-typ_SF"/>
</dbReference>
<dbReference type="Proteomes" id="UP000319353">
    <property type="component" value="Unassembled WGS sequence"/>
</dbReference>
<comment type="caution">
    <text evidence="1">The sequence shown here is derived from an EMBL/GenBank/DDBJ whole genome shotgun (WGS) entry which is preliminary data.</text>
</comment>
<dbReference type="AlphaFoldDB" id="A0A537L3S2"/>
<dbReference type="InterPro" id="IPR014721">
    <property type="entry name" value="Ribsml_uS5_D2-typ_fold_subgr"/>
</dbReference>
<feature type="non-terminal residue" evidence="1">
    <location>
        <position position="118"/>
    </location>
</feature>
<name>A0A537L3S2_9BACT</name>
<protein>
    <submittedName>
        <fullName evidence="1">Magnesium chelatase</fullName>
    </submittedName>
</protein>
<dbReference type="Pfam" id="PF13541">
    <property type="entry name" value="ChlI"/>
    <property type="match status" value="1"/>
</dbReference>
<proteinExistence type="predicted"/>
<accession>A0A537L3S2</accession>
<reference evidence="1 2" key="1">
    <citation type="journal article" date="2019" name="Nat. Microbiol.">
        <title>Mediterranean grassland soil C-N compound turnover is dependent on rainfall and depth, and is mediated by genomically divergent microorganisms.</title>
        <authorList>
            <person name="Diamond S."/>
            <person name="Andeer P.F."/>
            <person name="Li Z."/>
            <person name="Crits-Christoph A."/>
            <person name="Burstein D."/>
            <person name="Anantharaman K."/>
            <person name="Lane K.R."/>
            <person name="Thomas B.C."/>
            <person name="Pan C."/>
            <person name="Northen T.R."/>
            <person name="Banfield J.F."/>
        </authorList>
    </citation>
    <scope>NUCLEOTIDE SEQUENCE [LARGE SCALE GENOMIC DNA]</scope>
    <source>
        <strain evidence="1">NP_4</strain>
    </source>
</reference>
<dbReference type="SUPFAM" id="SSF54211">
    <property type="entry name" value="Ribosomal protein S5 domain 2-like"/>
    <property type="match status" value="1"/>
</dbReference>